<protein>
    <submittedName>
        <fullName evidence="2">Uncharacterized protein</fullName>
    </submittedName>
</protein>
<evidence type="ECO:0000256" key="1">
    <source>
        <dbReference type="SAM" id="MobiDB-lite"/>
    </source>
</evidence>
<keyword evidence="3" id="KW-1185">Reference proteome</keyword>
<name>H5UR03_9MICO</name>
<accession>H5UR03</accession>
<dbReference type="EMBL" id="BAFE01000047">
    <property type="protein sequence ID" value="GAB48161.1"/>
    <property type="molecule type" value="Genomic_DNA"/>
</dbReference>
<feature type="compositionally biased region" description="Low complexity" evidence="1">
    <location>
        <begin position="7"/>
        <end position="18"/>
    </location>
</feature>
<comment type="caution">
    <text evidence="2">The sequence shown here is derived from an EMBL/GenBank/DDBJ whole genome shotgun (WGS) entry which is preliminary data.</text>
</comment>
<evidence type="ECO:0000313" key="3">
    <source>
        <dbReference type="Proteomes" id="UP000004367"/>
    </source>
</evidence>
<feature type="region of interest" description="Disordered" evidence="1">
    <location>
        <begin position="1"/>
        <end position="73"/>
    </location>
</feature>
<reference evidence="2 3" key="1">
    <citation type="submission" date="2012-02" db="EMBL/GenBank/DDBJ databases">
        <title>Whole genome shotgun sequence of Mobilicoccus pelagius NBRC 104925.</title>
        <authorList>
            <person name="Yoshida Y."/>
            <person name="Hosoyama A."/>
            <person name="Tsuchikane K."/>
            <person name="Katsumata H."/>
            <person name="Yamazaki S."/>
            <person name="Fujita N."/>
        </authorList>
    </citation>
    <scope>NUCLEOTIDE SEQUENCE [LARGE SCALE GENOMIC DNA]</scope>
    <source>
        <strain evidence="2 3">NBRC 104925</strain>
    </source>
</reference>
<sequence>MQSSGRAVASSAPTAASPGTIGRRGGDSRASRRRARTRSTTPTMAHGTRRTGYAGCPSITEENADADATATTGVRIHVPATTYRNPRALLPRLIHR</sequence>
<organism evidence="2 3">
    <name type="scientific">Mobilicoccus pelagius NBRC 104925</name>
    <dbReference type="NCBI Taxonomy" id="1089455"/>
    <lineage>
        <taxon>Bacteria</taxon>
        <taxon>Bacillati</taxon>
        <taxon>Actinomycetota</taxon>
        <taxon>Actinomycetes</taxon>
        <taxon>Micrococcales</taxon>
        <taxon>Dermatophilaceae</taxon>
        <taxon>Mobilicoccus</taxon>
    </lineage>
</organism>
<dbReference type="Proteomes" id="UP000004367">
    <property type="component" value="Unassembled WGS sequence"/>
</dbReference>
<proteinExistence type="predicted"/>
<evidence type="ECO:0000313" key="2">
    <source>
        <dbReference type="EMBL" id="GAB48161.1"/>
    </source>
</evidence>
<gene>
    <name evidence="2" type="ORF">MOPEL_067_00100</name>
</gene>
<dbReference type="STRING" id="1089455.MOPEL_067_00100"/>
<dbReference type="AlphaFoldDB" id="H5UR03"/>